<dbReference type="InterPro" id="IPR039422">
    <property type="entry name" value="MarR/SlyA-like"/>
</dbReference>
<dbReference type="InterPro" id="IPR036390">
    <property type="entry name" value="WH_DNA-bd_sf"/>
</dbReference>
<reference evidence="3" key="1">
    <citation type="journal article" date="2019" name="Int. J. Syst. Evol. Microbiol.">
        <title>The Global Catalogue of Microorganisms (GCM) 10K type strain sequencing project: providing services to taxonomists for standard genome sequencing and annotation.</title>
        <authorList>
            <consortium name="The Broad Institute Genomics Platform"/>
            <consortium name="The Broad Institute Genome Sequencing Center for Infectious Disease"/>
            <person name="Wu L."/>
            <person name="Ma J."/>
        </authorList>
    </citation>
    <scope>NUCLEOTIDE SEQUENCE [LARGE SCALE GENOMIC DNA]</scope>
    <source>
        <strain evidence="3">JCM 17593</strain>
    </source>
</reference>
<dbReference type="PANTHER" id="PTHR33164">
    <property type="entry name" value="TRANSCRIPTIONAL REGULATOR, MARR FAMILY"/>
    <property type="match status" value="1"/>
</dbReference>
<dbReference type="PANTHER" id="PTHR33164:SF99">
    <property type="entry name" value="MARR FAMILY REGULATORY PROTEIN"/>
    <property type="match status" value="1"/>
</dbReference>
<protein>
    <submittedName>
        <fullName evidence="2">MarR family winged helix-turn-helix transcriptional regulator</fullName>
    </submittedName>
</protein>
<evidence type="ECO:0000313" key="2">
    <source>
        <dbReference type="EMBL" id="GAA4189731.1"/>
    </source>
</evidence>
<dbReference type="InterPro" id="IPR000835">
    <property type="entry name" value="HTH_MarR-typ"/>
</dbReference>
<dbReference type="Gene3D" id="1.10.10.10">
    <property type="entry name" value="Winged helix-like DNA-binding domain superfamily/Winged helix DNA-binding domain"/>
    <property type="match status" value="1"/>
</dbReference>
<evidence type="ECO:0000259" key="1">
    <source>
        <dbReference type="PROSITE" id="PS50995"/>
    </source>
</evidence>
<name>A0ABP8ASV6_9MICO</name>
<comment type="caution">
    <text evidence="2">The sequence shown here is derived from an EMBL/GenBank/DDBJ whole genome shotgun (WGS) entry which is preliminary data.</text>
</comment>
<organism evidence="2 3">
    <name type="scientific">Gryllotalpicola kribbensis</name>
    <dbReference type="NCBI Taxonomy" id="993084"/>
    <lineage>
        <taxon>Bacteria</taxon>
        <taxon>Bacillati</taxon>
        <taxon>Actinomycetota</taxon>
        <taxon>Actinomycetes</taxon>
        <taxon>Micrococcales</taxon>
        <taxon>Microbacteriaceae</taxon>
        <taxon>Gryllotalpicola</taxon>
    </lineage>
</organism>
<dbReference type="EMBL" id="BAABBX010000014">
    <property type="protein sequence ID" value="GAA4189731.1"/>
    <property type="molecule type" value="Genomic_DNA"/>
</dbReference>
<dbReference type="Pfam" id="PF01047">
    <property type="entry name" value="MarR"/>
    <property type="match status" value="1"/>
</dbReference>
<evidence type="ECO:0000313" key="3">
    <source>
        <dbReference type="Proteomes" id="UP001500213"/>
    </source>
</evidence>
<dbReference type="SUPFAM" id="SSF46785">
    <property type="entry name" value="Winged helix' DNA-binding domain"/>
    <property type="match status" value="1"/>
</dbReference>
<dbReference type="Proteomes" id="UP001500213">
    <property type="component" value="Unassembled WGS sequence"/>
</dbReference>
<proteinExistence type="predicted"/>
<keyword evidence="3" id="KW-1185">Reference proteome</keyword>
<dbReference type="RefSeq" id="WP_344776036.1">
    <property type="nucleotide sequence ID" value="NZ_BAABBX010000014.1"/>
</dbReference>
<feature type="domain" description="HTH marR-type" evidence="1">
    <location>
        <begin position="18"/>
        <end position="150"/>
    </location>
</feature>
<dbReference type="SMART" id="SM00347">
    <property type="entry name" value="HTH_MARR"/>
    <property type="match status" value="1"/>
</dbReference>
<dbReference type="PROSITE" id="PS50995">
    <property type="entry name" value="HTH_MARR_2"/>
    <property type="match status" value="1"/>
</dbReference>
<dbReference type="InterPro" id="IPR036388">
    <property type="entry name" value="WH-like_DNA-bd_sf"/>
</dbReference>
<sequence>MPESQRSAQKELTRLEIWSSIATLLERLPAALDAQLQRDSGITHFEYGVLYALDTAPQRTLRLSTLAGYASCTLSRLSRAISRLEGRGWVKRTIDPSDGRFTLAALTDDGHAKVAQATPGHEALVDRLVFQALTPTQARQLGIASRRISAAIAPEPSWAPNAEVQNRSLSAR</sequence>
<gene>
    <name evidence="2" type="ORF">GCM10022288_18010</name>
</gene>
<accession>A0ABP8ASV6</accession>